<reference evidence="1" key="1">
    <citation type="submission" date="2023-08" db="EMBL/GenBank/DDBJ databases">
        <title>A de novo genome assembly of Solanum verrucosum Schlechtendal, a Mexican diploid species geographically isolated from the other diploid A-genome species in potato relatives.</title>
        <authorList>
            <person name="Hosaka K."/>
        </authorList>
    </citation>
    <scope>NUCLEOTIDE SEQUENCE</scope>
    <source>
        <tissue evidence="1">Young leaves</tissue>
    </source>
</reference>
<gene>
    <name evidence="1" type="ORF">MTR67_036958</name>
</gene>
<organism evidence="1 2">
    <name type="scientific">Solanum verrucosum</name>
    <dbReference type="NCBI Taxonomy" id="315347"/>
    <lineage>
        <taxon>Eukaryota</taxon>
        <taxon>Viridiplantae</taxon>
        <taxon>Streptophyta</taxon>
        <taxon>Embryophyta</taxon>
        <taxon>Tracheophyta</taxon>
        <taxon>Spermatophyta</taxon>
        <taxon>Magnoliopsida</taxon>
        <taxon>eudicotyledons</taxon>
        <taxon>Gunneridae</taxon>
        <taxon>Pentapetalae</taxon>
        <taxon>asterids</taxon>
        <taxon>lamiids</taxon>
        <taxon>Solanales</taxon>
        <taxon>Solanaceae</taxon>
        <taxon>Solanoideae</taxon>
        <taxon>Solaneae</taxon>
        <taxon>Solanum</taxon>
    </lineage>
</organism>
<proteinExistence type="predicted"/>
<dbReference type="AlphaFoldDB" id="A0AAF0UD00"/>
<sequence length="19" mass="2286">MSPQRNQLFLLQKQAKRAK</sequence>
<dbReference type="EMBL" id="CP133619">
    <property type="protein sequence ID" value="WMV43573.1"/>
    <property type="molecule type" value="Genomic_DNA"/>
</dbReference>
<keyword evidence="2" id="KW-1185">Reference proteome</keyword>
<protein>
    <submittedName>
        <fullName evidence="1">Uncharacterized protein</fullName>
    </submittedName>
</protein>
<evidence type="ECO:0000313" key="1">
    <source>
        <dbReference type="EMBL" id="WMV43573.1"/>
    </source>
</evidence>
<accession>A0AAF0UD00</accession>
<dbReference type="Proteomes" id="UP001234989">
    <property type="component" value="Chromosome 8"/>
</dbReference>
<evidence type="ECO:0000313" key="2">
    <source>
        <dbReference type="Proteomes" id="UP001234989"/>
    </source>
</evidence>
<name>A0AAF0UD00_SOLVR</name>